<evidence type="ECO:0000313" key="2">
    <source>
        <dbReference type="EMBL" id="CAA9212101.1"/>
    </source>
</evidence>
<gene>
    <name evidence="2" type="ORF">AVDCRST_MAG50-67</name>
</gene>
<feature type="region of interest" description="Disordered" evidence="1">
    <location>
        <begin position="221"/>
        <end position="351"/>
    </location>
</feature>
<feature type="compositionally biased region" description="Low complexity" evidence="1">
    <location>
        <begin position="263"/>
        <end position="273"/>
    </location>
</feature>
<feature type="compositionally biased region" description="Low complexity" evidence="1">
    <location>
        <begin position="319"/>
        <end position="330"/>
    </location>
</feature>
<name>A0A6J4H260_9ACTN</name>
<feature type="compositionally biased region" description="Pro residues" evidence="1">
    <location>
        <begin position="227"/>
        <end position="236"/>
    </location>
</feature>
<reference evidence="2" key="1">
    <citation type="submission" date="2020-02" db="EMBL/GenBank/DDBJ databases">
        <authorList>
            <person name="Meier V. D."/>
        </authorList>
    </citation>
    <scope>NUCLEOTIDE SEQUENCE</scope>
    <source>
        <strain evidence="2">AVDCRST_MAG50</strain>
    </source>
</reference>
<protein>
    <submittedName>
        <fullName evidence="2">Uncharacterized protein</fullName>
    </submittedName>
</protein>
<dbReference type="AlphaFoldDB" id="A0A6J4H260"/>
<dbReference type="EMBL" id="CADCTF010000009">
    <property type="protein sequence ID" value="CAA9212101.1"/>
    <property type="molecule type" value="Genomic_DNA"/>
</dbReference>
<evidence type="ECO:0000256" key="1">
    <source>
        <dbReference type="SAM" id="MobiDB-lite"/>
    </source>
</evidence>
<proteinExistence type="predicted"/>
<sequence length="351" mass="35804">MLAAVQEEHRPIAEQVARGGIPAVRRAIEEQNATARAAGQPEIRTEALLAIAEELVPRLKAAEWRDRAEAAITDVDDIALRDLRSVVSSADAGARDDESRELAAKLRAALDRRAAAQRDEWLTDLTKALDEGRLVRALRAASRPPDPSVRLPAEVATRLAESASAAMAPDAPADRWKTLLEAVAESPVRRSVKPVGLPEGASEDLVAAAQQQAGRIPALAGLLGIDMPPPPGPPRGAPKRPSRPGGNRPSGATGRPIPPPPVQAASAAAVEPATLPLTPATGVTSSMDEGAGTAETEGDPVSTGASAPEAPSPEPAPPTEVGVEAAEAAAFSESGDQGAATGGSDASGEAG</sequence>
<accession>A0A6J4H260</accession>
<organism evidence="2">
    <name type="scientific">uncultured Acidimicrobiales bacterium</name>
    <dbReference type="NCBI Taxonomy" id="310071"/>
    <lineage>
        <taxon>Bacteria</taxon>
        <taxon>Bacillati</taxon>
        <taxon>Actinomycetota</taxon>
        <taxon>Acidimicrobiia</taxon>
        <taxon>Acidimicrobiales</taxon>
        <taxon>environmental samples</taxon>
    </lineage>
</organism>